<keyword evidence="4" id="KW-1185">Reference proteome</keyword>
<dbReference type="MGI" id="MGI:3644483">
    <property type="gene designation" value="Vmn2r120"/>
</dbReference>
<dbReference type="VEuPathDB" id="HostDB:ENSMUSG00000090655"/>
<gene>
    <name evidence="2 3" type="primary">Vmn2r120</name>
</gene>
<dbReference type="AlphaFoldDB" id="A0A3Q4L2S4"/>
<protein>
    <submittedName>
        <fullName evidence="2">Vomeronasal 2, receptor 120</fullName>
    </submittedName>
</protein>
<organism evidence="2 4">
    <name type="scientific">Mus musculus</name>
    <name type="common">Mouse</name>
    <dbReference type="NCBI Taxonomy" id="10090"/>
    <lineage>
        <taxon>Eukaryota</taxon>
        <taxon>Metazoa</taxon>
        <taxon>Chordata</taxon>
        <taxon>Craniata</taxon>
        <taxon>Vertebrata</taxon>
        <taxon>Euteleostomi</taxon>
        <taxon>Mammalia</taxon>
        <taxon>Eutheria</taxon>
        <taxon>Euarchontoglires</taxon>
        <taxon>Glires</taxon>
        <taxon>Rodentia</taxon>
        <taxon>Myomorpha</taxon>
        <taxon>Muroidea</taxon>
        <taxon>Muridae</taxon>
        <taxon>Murinae</taxon>
        <taxon>Mus</taxon>
        <taxon>Mus</taxon>
    </lineage>
</organism>
<accession>A0A3Q4L2S4</accession>
<feature type="signal peptide" evidence="1">
    <location>
        <begin position="1"/>
        <end position="18"/>
    </location>
</feature>
<dbReference type="ExpressionAtlas" id="A0A3Q4L2S4">
    <property type="expression patterns" value="baseline and differential"/>
</dbReference>
<dbReference type="AGR" id="MGI:3644483"/>
<proteinExistence type="predicted"/>
<evidence type="ECO:0000256" key="1">
    <source>
        <dbReference type="SAM" id="SignalP"/>
    </source>
</evidence>
<feature type="chain" id="PRO_5018661340" evidence="1">
    <location>
        <begin position="19"/>
        <end position="82"/>
    </location>
</feature>
<name>A0A3Q4L2S4_MOUSE</name>
<dbReference type="Ensembl" id="ENSMUST00000234400.2">
    <property type="protein sequence ID" value="ENSMUSP00000157041.2"/>
    <property type="gene ID" value="ENSMUSG00000090655.4"/>
</dbReference>
<reference evidence="2 4" key="1">
    <citation type="journal article" date="2009" name="PLoS Biol.">
        <title>Lineage-specific biology revealed by a finished genome assembly of the mouse.</title>
        <authorList>
            <consortium name="Mouse Genome Sequencing Consortium"/>
            <person name="Church D.M."/>
            <person name="Goodstadt L."/>
            <person name="Hillier L.W."/>
            <person name="Zody M.C."/>
            <person name="Goldstein S."/>
            <person name="She X."/>
            <person name="Bult C.J."/>
            <person name="Agarwala R."/>
            <person name="Cherry J.L."/>
            <person name="DiCuccio M."/>
            <person name="Hlavina W."/>
            <person name="Kapustin Y."/>
            <person name="Meric P."/>
            <person name="Maglott D."/>
            <person name="Birtle Z."/>
            <person name="Marques A.C."/>
            <person name="Graves T."/>
            <person name="Zhou S."/>
            <person name="Teague B."/>
            <person name="Potamousis K."/>
            <person name="Churas C."/>
            <person name="Place M."/>
            <person name="Herschleb J."/>
            <person name="Runnheim R."/>
            <person name="Forrest D."/>
            <person name="Amos-Landgraf J."/>
            <person name="Schwartz D.C."/>
            <person name="Cheng Z."/>
            <person name="Lindblad-Toh K."/>
            <person name="Eichler E.E."/>
            <person name="Ponting C.P."/>
        </authorList>
    </citation>
    <scope>NUCLEOTIDE SEQUENCE [LARGE SCALE GENOMIC DNA]</scope>
    <source>
        <strain evidence="2 4">C57BL/6J</strain>
    </source>
</reference>
<evidence type="ECO:0000313" key="3">
    <source>
        <dbReference type="MGI" id="MGI:3644483"/>
    </source>
</evidence>
<sequence length="82" mass="9016">MLIFVSVLLFLNFPVASCEPINPGCSLGMADAIFQDGDVLVGVFLPLHAYLTSPQLYGPDIDTTMKHFLCLYTGYIQISINM</sequence>
<dbReference type="Proteomes" id="UP000000589">
    <property type="component" value="Chromosome 17"/>
</dbReference>
<reference evidence="2 4" key="2">
    <citation type="journal article" date="2011" name="PLoS Biol.">
        <title>Modernizing reference genome assemblies.</title>
        <authorList>
            <person name="Church D.M."/>
            <person name="Schneider V.A."/>
            <person name="Graves T."/>
            <person name="Auger K."/>
            <person name="Cunningham F."/>
            <person name="Bouk N."/>
            <person name="Chen H.C."/>
            <person name="Agarwala R."/>
            <person name="McLaren W.M."/>
            <person name="Ritchie G.R."/>
            <person name="Albracht D."/>
            <person name="Kremitzki M."/>
            <person name="Rock S."/>
            <person name="Kotkiewicz H."/>
            <person name="Kremitzki C."/>
            <person name="Wollam A."/>
            <person name="Trani L."/>
            <person name="Fulton L."/>
            <person name="Fulton R."/>
            <person name="Matthews L."/>
            <person name="Whitehead S."/>
            <person name="Chow W."/>
            <person name="Torrance J."/>
            <person name="Dunn M."/>
            <person name="Harden G."/>
            <person name="Threadgold G."/>
            <person name="Wood J."/>
            <person name="Collins J."/>
            <person name="Heath P."/>
            <person name="Griffiths G."/>
            <person name="Pelan S."/>
            <person name="Grafham D."/>
            <person name="Eichler E.E."/>
            <person name="Weinstock G."/>
            <person name="Mardis E.R."/>
            <person name="Wilson R.K."/>
            <person name="Howe K."/>
            <person name="Flicek P."/>
            <person name="Hubbard T."/>
        </authorList>
    </citation>
    <scope>NUCLEOTIDE SEQUENCE [LARGE SCALE GENOMIC DNA]</scope>
    <source>
        <strain evidence="2 4">C57BL/6J</strain>
    </source>
</reference>
<dbReference type="OrthoDB" id="5984008at2759"/>
<evidence type="ECO:0000313" key="4">
    <source>
        <dbReference type="Proteomes" id="UP000000589"/>
    </source>
</evidence>
<keyword evidence="1" id="KW-0732">Signal</keyword>
<dbReference type="GeneTree" id="ENSGT00950000183069"/>
<reference evidence="2" key="4">
    <citation type="submission" date="2025-09" db="UniProtKB">
        <authorList>
            <consortium name="Ensembl"/>
        </authorList>
    </citation>
    <scope>IDENTIFICATION</scope>
    <source>
        <strain evidence="2">C57BL/6J</strain>
    </source>
</reference>
<evidence type="ECO:0000313" key="2">
    <source>
        <dbReference type="Ensembl" id="ENSMUSP00000157041.2"/>
    </source>
</evidence>
<reference evidence="2" key="3">
    <citation type="submission" date="2025-08" db="UniProtKB">
        <authorList>
            <consortium name="Ensembl"/>
        </authorList>
    </citation>
    <scope>IDENTIFICATION</scope>
    <source>
        <strain evidence="2">C57BL/6J</strain>
    </source>
</reference>